<evidence type="ECO:0000256" key="8">
    <source>
        <dbReference type="RuleBase" id="RU363032"/>
    </source>
</evidence>
<keyword evidence="3 8" id="KW-0813">Transport</keyword>
<dbReference type="Pfam" id="PF00528">
    <property type="entry name" value="BPD_transp_1"/>
    <property type="match status" value="1"/>
</dbReference>
<evidence type="ECO:0000256" key="5">
    <source>
        <dbReference type="ARBA" id="ARBA00022692"/>
    </source>
</evidence>
<dbReference type="GO" id="GO:0006865">
    <property type="term" value="P:amino acid transport"/>
    <property type="evidence" value="ECO:0007669"/>
    <property type="project" value="TreeGrafter"/>
</dbReference>
<sequence>MDYTLQFDFSYDDWMMLLDGASRTIVFSIGSMAIGLAVGIACAIARVSGGGLARAVAGTYVEFIRNTPILVQLLLIYFGLPSLGLRLSADTAAMIALIFNFGAYAAEIVRAGIEAMPRGQIEAAQSLGMTRWEIYRYIVILPAIERVYPALASQFTLLMLGSSIISAIGASELTSAANSVQSQNFRSFEVYLVAGGMYLVLTLLMRFLFSNLALLLFPRRRVIGVATQQVA</sequence>
<dbReference type="Gene3D" id="1.10.3720.10">
    <property type="entry name" value="MetI-like"/>
    <property type="match status" value="1"/>
</dbReference>
<dbReference type="PANTHER" id="PTHR30614">
    <property type="entry name" value="MEMBRANE COMPONENT OF AMINO ACID ABC TRANSPORTER"/>
    <property type="match status" value="1"/>
</dbReference>
<feature type="domain" description="ABC transmembrane type-1" evidence="9">
    <location>
        <begin position="21"/>
        <end position="209"/>
    </location>
</feature>
<evidence type="ECO:0000256" key="2">
    <source>
        <dbReference type="ARBA" id="ARBA00010072"/>
    </source>
</evidence>
<dbReference type="OrthoDB" id="7341446at2"/>
<dbReference type="InterPro" id="IPR010065">
    <property type="entry name" value="AA_ABC_transptr_permease_3TM"/>
</dbReference>
<dbReference type="SUPFAM" id="SSF161098">
    <property type="entry name" value="MetI-like"/>
    <property type="match status" value="1"/>
</dbReference>
<dbReference type="AlphaFoldDB" id="A0A5Q0C3I1"/>
<keyword evidence="4" id="KW-1003">Cell membrane</keyword>
<proteinExistence type="inferred from homology"/>
<organism evidence="10 11">
    <name type="scientific">Rhizobium grahamii</name>
    <dbReference type="NCBI Taxonomy" id="1120045"/>
    <lineage>
        <taxon>Bacteria</taxon>
        <taxon>Pseudomonadati</taxon>
        <taxon>Pseudomonadota</taxon>
        <taxon>Alphaproteobacteria</taxon>
        <taxon>Hyphomicrobiales</taxon>
        <taxon>Rhizobiaceae</taxon>
        <taxon>Rhizobium/Agrobacterium group</taxon>
        <taxon>Rhizobium</taxon>
    </lineage>
</organism>
<gene>
    <name evidence="10" type="ORF">FZ934_08455</name>
</gene>
<feature type="transmembrane region" description="Helical" evidence="8">
    <location>
        <begin position="190"/>
        <end position="209"/>
    </location>
</feature>
<comment type="subcellular location">
    <subcellularLocation>
        <location evidence="1">Cell inner membrane</location>
        <topology evidence="1">Multi-pass membrane protein</topology>
    </subcellularLocation>
    <subcellularLocation>
        <location evidence="8">Cell membrane</location>
        <topology evidence="8">Multi-pass membrane protein</topology>
    </subcellularLocation>
</comment>
<dbReference type="InterPro" id="IPR000515">
    <property type="entry name" value="MetI-like"/>
</dbReference>
<evidence type="ECO:0000256" key="1">
    <source>
        <dbReference type="ARBA" id="ARBA00004429"/>
    </source>
</evidence>
<dbReference type="NCBIfam" id="TIGR01726">
    <property type="entry name" value="HEQRo_perm_3TM"/>
    <property type="match status" value="1"/>
</dbReference>
<evidence type="ECO:0000256" key="3">
    <source>
        <dbReference type="ARBA" id="ARBA00022448"/>
    </source>
</evidence>
<dbReference type="RefSeq" id="WP_153270700.1">
    <property type="nucleotide sequence ID" value="NZ_CP043498.1"/>
</dbReference>
<dbReference type="PANTHER" id="PTHR30614:SF35">
    <property type="entry name" value="ABC TRANSPORTER PERMEASE PROTEIN"/>
    <property type="match status" value="1"/>
</dbReference>
<dbReference type="GO" id="GO:0022857">
    <property type="term" value="F:transmembrane transporter activity"/>
    <property type="evidence" value="ECO:0007669"/>
    <property type="project" value="InterPro"/>
</dbReference>
<dbReference type="EMBL" id="CP043498">
    <property type="protein sequence ID" value="QFY60458.1"/>
    <property type="molecule type" value="Genomic_DNA"/>
</dbReference>
<dbReference type="PROSITE" id="PS50928">
    <property type="entry name" value="ABC_TM1"/>
    <property type="match status" value="1"/>
</dbReference>
<name>A0A5Q0C3I1_9HYPH</name>
<dbReference type="InterPro" id="IPR043429">
    <property type="entry name" value="ArtM/GltK/GlnP/TcyL/YhdX-like"/>
</dbReference>
<keyword evidence="7 8" id="KW-0472">Membrane</keyword>
<feature type="transmembrane region" description="Helical" evidence="8">
    <location>
        <begin position="59"/>
        <end position="80"/>
    </location>
</feature>
<evidence type="ECO:0000256" key="4">
    <source>
        <dbReference type="ARBA" id="ARBA00022475"/>
    </source>
</evidence>
<keyword evidence="5 8" id="KW-0812">Transmembrane</keyword>
<keyword evidence="11" id="KW-1185">Reference proteome</keyword>
<evidence type="ECO:0000259" key="9">
    <source>
        <dbReference type="PROSITE" id="PS50928"/>
    </source>
</evidence>
<dbReference type="CDD" id="cd06261">
    <property type="entry name" value="TM_PBP2"/>
    <property type="match status" value="1"/>
</dbReference>
<evidence type="ECO:0000256" key="7">
    <source>
        <dbReference type="ARBA" id="ARBA00023136"/>
    </source>
</evidence>
<dbReference type="KEGG" id="rgr:FZ934_08455"/>
<accession>A0A5Q0C3I1</accession>
<dbReference type="Proteomes" id="UP000326881">
    <property type="component" value="Chromosome"/>
</dbReference>
<comment type="similarity">
    <text evidence="2">Belongs to the binding-protein-dependent transport system permease family. HisMQ subfamily.</text>
</comment>
<evidence type="ECO:0000256" key="6">
    <source>
        <dbReference type="ARBA" id="ARBA00022989"/>
    </source>
</evidence>
<keyword evidence="6 8" id="KW-1133">Transmembrane helix</keyword>
<dbReference type="InterPro" id="IPR035906">
    <property type="entry name" value="MetI-like_sf"/>
</dbReference>
<feature type="transmembrane region" description="Helical" evidence="8">
    <location>
        <begin position="92"/>
        <end position="113"/>
    </location>
</feature>
<protein>
    <submittedName>
        <fullName evidence="10">Amino acid ABC transporter permease</fullName>
    </submittedName>
</protein>
<reference evidence="10 11" key="1">
    <citation type="submission" date="2019-08" db="EMBL/GenBank/DDBJ databases">
        <title>Prosopis cineraria nodule microbiome.</title>
        <authorList>
            <person name="Ali R."/>
            <person name="Chaluvadi S.R."/>
            <person name="Wang X."/>
        </authorList>
    </citation>
    <scope>NUCLEOTIDE SEQUENCE [LARGE SCALE GENOMIC DNA]</scope>
    <source>
        <strain evidence="10 11">BG7</strain>
    </source>
</reference>
<dbReference type="GO" id="GO:0043190">
    <property type="term" value="C:ATP-binding cassette (ABC) transporter complex"/>
    <property type="evidence" value="ECO:0007669"/>
    <property type="project" value="InterPro"/>
</dbReference>
<feature type="transmembrane region" description="Helical" evidence="8">
    <location>
        <begin position="25"/>
        <end position="47"/>
    </location>
</feature>
<evidence type="ECO:0000313" key="10">
    <source>
        <dbReference type="EMBL" id="QFY60458.1"/>
    </source>
</evidence>
<evidence type="ECO:0000313" key="11">
    <source>
        <dbReference type="Proteomes" id="UP000326881"/>
    </source>
</evidence>